<dbReference type="PANTHER" id="PTHR15108">
    <property type="entry name" value="N-ACYLGLUCOSAMINE-2-EPIMERASE"/>
    <property type="match status" value="1"/>
</dbReference>
<protein>
    <submittedName>
        <fullName evidence="3">Mannose/cellobiose epimerase-like protein (N-acyl-D-glucosamine 2-epimerase family)</fullName>
    </submittedName>
</protein>
<evidence type="ECO:0000313" key="4">
    <source>
        <dbReference type="Proteomes" id="UP000572051"/>
    </source>
</evidence>
<evidence type="ECO:0000256" key="2">
    <source>
        <dbReference type="ARBA" id="ARBA00023235"/>
    </source>
</evidence>
<proteinExistence type="inferred from homology"/>
<dbReference type="GO" id="GO:0005975">
    <property type="term" value="P:carbohydrate metabolic process"/>
    <property type="evidence" value="ECO:0007669"/>
    <property type="project" value="InterPro"/>
</dbReference>
<evidence type="ECO:0000313" key="3">
    <source>
        <dbReference type="EMBL" id="NYJ34964.1"/>
    </source>
</evidence>
<dbReference type="SUPFAM" id="SSF48208">
    <property type="entry name" value="Six-hairpin glycosidases"/>
    <property type="match status" value="1"/>
</dbReference>
<comment type="caution">
    <text evidence="3">The sequence shown here is derived from an EMBL/GenBank/DDBJ whole genome shotgun (WGS) entry which is preliminary data.</text>
</comment>
<reference evidence="3 4" key="1">
    <citation type="submission" date="2020-07" db="EMBL/GenBank/DDBJ databases">
        <title>Sequencing the genomes of 1000 actinobacteria strains.</title>
        <authorList>
            <person name="Klenk H.-P."/>
        </authorList>
    </citation>
    <scope>NUCLEOTIDE SEQUENCE [LARGE SCALE GENOMIC DNA]</scope>
    <source>
        <strain evidence="3 4">DSM 44442</strain>
    </source>
</reference>
<dbReference type="Proteomes" id="UP000572051">
    <property type="component" value="Unassembled WGS sequence"/>
</dbReference>
<dbReference type="GO" id="GO:0016853">
    <property type="term" value="F:isomerase activity"/>
    <property type="evidence" value="ECO:0007669"/>
    <property type="project" value="UniProtKB-KW"/>
</dbReference>
<gene>
    <name evidence="3" type="ORF">HNR10_002845</name>
</gene>
<dbReference type="AlphaFoldDB" id="A0A7Z0EMT1"/>
<dbReference type="EMBL" id="JACCFS010000001">
    <property type="protein sequence ID" value="NYJ34964.1"/>
    <property type="molecule type" value="Genomic_DNA"/>
</dbReference>
<dbReference type="Gene3D" id="1.50.10.10">
    <property type="match status" value="1"/>
</dbReference>
<dbReference type="InterPro" id="IPR012341">
    <property type="entry name" value="6hp_glycosidase-like_sf"/>
</dbReference>
<dbReference type="RefSeq" id="WP_246406218.1">
    <property type="nucleotide sequence ID" value="NZ_JACCFS010000001.1"/>
</dbReference>
<accession>A0A7Z0EMT1</accession>
<name>A0A7Z0EMT1_9ACTN</name>
<sequence>MTENRPFAPGGPAWLRDEERRLYAFAEGAAVPDGFGWLDSRGGVGRDRPTATWITARMTHVFSLAYLRGHEDAGRLADHGLAALSGPLRDAEYGGWFDHVPAVASWERSQEASRGSEAPGPPRKSAYEHAFVVLAAATATAAGRSGAAALLAEALEVVDTRFWEESAGAVRESWDAAWTETEDYRGANSNMHSVEAFLAAADATGDHRWTRRALSIAKRLVHGVAAEHDWRLPEHFTADWTPLPDYNRDRPDHPFRPFGSTTGHLLEWARLLLHLEAALIRAGDPVPDWLLSDAEQLFEHSVRRGWAVDGADGFVYTLDWEDRPVVRERMHWVVAEATMAAWALARRTGREDRVRDYERWWAYADRFHLDRELGSWRHELDAANAPAATVWPGKPDVYHAYQATLLPQGELAASIAGGITAVPGPVSSAPSDHPEVNS</sequence>
<comment type="similarity">
    <text evidence="1">Belongs to the N-acylglucosamine 2-epimerase family.</text>
</comment>
<evidence type="ECO:0000256" key="1">
    <source>
        <dbReference type="ARBA" id="ARBA00008558"/>
    </source>
</evidence>
<dbReference type="InterPro" id="IPR008928">
    <property type="entry name" value="6-hairpin_glycosidase_sf"/>
</dbReference>
<keyword evidence="2" id="KW-0413">Isomerase</keyword>
<dbReference type="Pfam" id="PF07221">
    <property type="entry name" value="GlcNAc_2-epim"/>
    <property type="match status" value="1"/>
</dbReference>
<dbReference type="InterPro" id="IPR010819">
    <property type="entry name" value="AGE/CE"/>
</dbReference>
<organism evidence="3 4">
    <name type="scientific">Nocardiopsis aegyptia</name>
    <dbReference type="NCBI Taxonomy" id="220378"/>
    <lineage>
        <taxon>Bacteria</taxon>
        <taxon>Bacillati</taxon>
        <taxon>Actinomycetota</taxon>
        <taxon>Actinomycetes</taxon>
        <taxon>Streptosporangiales</taxon>
        <taxon>Nocardiopsidaceae</taxon>
        <taxon>Nocardiopsis</taxon>
    </lineage>
</organism>
<keyword evidence="4" id="KW-1185">Reference proteome</keyword>